<evidence type="ECO:0000256" key="5">
    <source>
        <dbReference type="RuleBase" id="RU365068"/>
    </source>
</evidence>
<keyword evidence="5" id="KW-0694">RNA-binding</keyword>
<gene>
    <name evidence="8" type="ORF">FOA43_001194</name>
</gene>
<dbReference type="KEGG" id="bnn:FOA43_001194"/>
<dbReference type="Proteomes" id="UP000662931">
    <property type="component" value="Chromosome 1"/>
</dbReference>
<keyword evidence="1 5" id="KW-0547">Nucleotide-binding</keyword>
<accession>A0A875S219</accession>
<dbReference type="GeneID" id="62194595"/>
<dbReference type="GO" id="GO:0003723">
    <property type="term" value="F:RNA binding"/>
    <property type="evidence" value="ECO:0007669"/>
    <property type="project" value="UniProtKB-UniRule"/>
</dbReference>
<keyword evidence="4 5" id="KW-0067">ATP-binding</keyword>
<name>A0A875S219_EENNA</name>
<protein>
    <recommendedName>
        <fullName evidence="5">ATP-dependent RNA helicase</fullName>
        <ecNumber evidence="5">3.6.4.13</ecNumber>
    </recommendedName>
</protein>
<evidence type="ECO:0000313" key="9">
    <source>
        <dbReference type="Proteomes" id="UP000662931"/>
    </source>
</evidence>
<dbReference type="EC" id="3.6.4.13" evidence="5"/>
<dbReference type="PANTHER" id="PTHR24031">
    <property type="entry name" value="RNA HELICASE"/>
    <property type="match status" value="1"/>
</dbReference>
<dbReference type="AlphaFoldDB" id="A0A875S219"/>
<dbReference type="SMART" id="SM00487">
    <property type="entry name" value="DEXDc"/>
    <property type="match status" value="1"/>
</dbReference>
<evidence type="ECO:0000256" key="1">
    <source>
        <dbReference type="ARBA" id="ARBA00022741"/>
    </source>
</evidence>
<proteinExistence type="inferred from homology"/>
<dbReference type="RefSeq" id="XP_038777444.1">
    <property type="nucleotide sequence ID" value="XM_038921516.1"/>
</dbReference>
<evidence type="ECO:0000256" key="2">
    <source>
        <dbReference type="ARBA" id="ARBA00022801"/>
    </source>
</evidence>
<feature type="region of interest" description="Disordered" evidence="6">
    <location>
        <begin position="58"/>
        <end position="77"/>
    </location>
</feature>
<dbReference type="GO" id="GO:0005524">
    <property type="term" value="F:ATP binding"/>
    <property type="evidence" value="ECO:0007669"/>
    <property type="project" value="UniProtKB-UniRule"/>
</dbReference>
<evidence type="ECO:0000256" key="3">
    <source>
        <dbReference type="ARBA" id="ARBA00022806"/>
    </source>
</evidence>
<reference evidence="8" key="1">
    <citation type="submission" date="2020-10" db="EMBL/GenBank/DDBJ databases">
        <authorList>
            <person name="Roach M.J.R."/>
        </authorList>
    </citation>
    <scope>NUCLEOTIDE SEQUENCE</scope>
    <source>
        <strain evidence="8">CBS 1945</strain>
    </source>
</reference>
<feature type="domain" description="Helicase ATP-binding" evidence="7">
    <location>
        <begin position="167"/>
        <end position="350"/>
    </location>
</feature>
<keyword evidence="3 5" id="KW-0347">Helicase</keyword>
<evidence type="ECO:0000256" key="4">
    <source>
        <dbReference type="ARBA" id="ARBA00022840"/>
    </source>
</evidence>
<dbReference type="InterPro" id="IPR011545">
    <property type="entry name" value="DEAD/DEAH_box_helicase_dom"/>
</dbReference>
<dbReference type="PROSITE" id="PS51192">
    <property type="entry name" value="HELICASE_ATP_BIND_1"/>
    <property type="match status" value="1"/>
</dbReference>
<dbReference type="OrthoDB" id="9984275at2759"/>
<keyword evidence="9" id="KW-1185">Reference proteome</keyword>
<evidence type="ECO:0000256" key="6">
    <source>
        <dbReference type="SAM" id="MobiDB-lite"/>
    </source>
</evidence>
<dbReference type="GO" id="GO:0003724">
    <property type="term" value="F:RNA helicase activity"/>
    <property type="evidence" value="ECO:0007669"/>
    <property type="project" value="UniProtKB-EC"/>
</dbReference>
<sequence length="671" mass="76411">MESCKFLRLRALRAVRQSMKLQMVGQSAIQRNYHTRKGGDDAADKVRSVVDDDALLESMEKEDQMGSKNVSGSASSDPRYWRRQYNKNLTKVEEGLDQKIADRFQLSLPKVESYNDELKKDPLQRLKVNPTSLRLTLSDLIPEMSLVKAVRSHLASDQPSEFQQRFWSLMTGNLSTIGKGDQGSGRTTAVIVSALALKRNPNRGQGINSLILVKSTDLVIQYERTIKEIISHLKSAQGANSSQRVAQFLYRSDAEDELRQQTIVAHTPEPHILVSTPQRLLDLLSSRGMDFLKINNLSAIFVDDFDTMIDSDEYLESKKKAPIVQLLDYVMKLQDYRRQHNEPHPQLIFTVSNGTTSSLIEQIKEKTKWFDWARFAPLGTFDSDTNIPSRKAVPTNVAISSVLVRPYMSDKKKSAEKFKVKVYDMVPFEYGSDISNWLDKLYRSLEGNDMVYRKQRNRKKNRMSKDVKKLALDVLVGGFVKLTKKKGCSWLKQEKILMVYSDEIADSYIKKLLEKSHKAVRVFDAKEDADFFMKSEGPQILLVNTSALTGLTFKGLKNIVLLGIDTIKNLQGFVSAAGRLRGASRSGLVLEKYYTSFGEPIRPDIDIQKRIFLVNSEFDFEDIERNFLERVLIKAGLVRQFSSVGVLEPDFDKKKYNAKFVSDYGFFSSDK</sequence>
<comment type="catalytic activity">
    <reaction evidence="5">
        <text>ATP + H2O = ADP + phosphate + H(+)</text>
        <dbReference type="Rhea" id="RHEA:13065"/>
        <dbReference type="ChEBI" id="CHEBI:15377"/>
        <dbReference type="ChEBI" id="CHEBI:15378"/>
        <dbReference type="ChEBI" id="CHEBI:30616"/>
        <dbReference type="ChEBI" id="CHEBI:43474"/>
        <dbReference type="ChEBI" id="CHEBI:456216"/>
        <dbReference type="EC" id="3.6.4.13"/>
    </reaction>
</comment>
<organism evidence="8 9">
    <name type="scientific">Eeniella nana</name>
    <name type="common">Yeast</name>
    <name type="synonym">Brettanomyces nanus</name>
    <dbReference type="NCBI Taxonomy" id="13502"/>
    <lineage>
        <taxon>Eukaryota</taxon>
        <taxon>Fungi</taxon>
        <taxon>Dikarya</taxon>
        <taxon>Ascomycota</taxon>
        <taxon>Saccharomycotina</taxon>
        <taxon>Pichiomycetes</taxon>
        <taxon>Pichiales</taxon>
        <taxon>Pichiaceae</taxon>
        <taxon>Brettanomyces</taxon>
    </lineage>
</organism>
<dbReference type="InterPro" id="IPR014001">
    <property type="entry name" value="Helicase_ATP-bd"/>
</dbReference>
<dbReference type="SUPFAM" id="SSF52540">
    <property type="entry name" value="P-loop containing nucleoside triphosphate hydrolases"/>
    <property type="match status" value="1"/>
</dbReference>
<keyword evidence="2 5" id="KW-0378">Hydrolase</keyword>
<comment type="similarity">
    <text evidence="5">Belongs to the DEAD box helicase family.</text>
</comment>
<feature type="compositionally biased region" description="Polar residues" evidence="6">
    <location>
        <begin position="66"/>
        <end position="76"/>
    </location>
</feature>
<evidence type="ECO:0000259" key="7">
    <source>
        <dbReference type="PROSITE" id="PS51192"/>
    </source>
</evidence>
<dbReference type="Gene3D" id="3.40.50.300">
    <property type="entry name" value="P-loop containing nucleotide triphosphate hydrolases"/>
    <property type="match status" value="1"/>
</dbReference>
<dbReference type="Pfam" id="PF00270">
    <property type="entry name" value="DEAD"/>
    <property type="match status" value="1"/>
</dbReference>
<dbReference type="InterPro" id="IPR027417">
    <property type="entry name" value="P-loop_NTPase"/>
</dbReference>
<dbReference type="GO" id="GO:0016787">
    <property type="term" value="F:hydrolase activity"/>
    <property type="evidence" value="ECO:0007669"/>
    <property type="project" value="UniProtKB-KW"/>
</dbReference>
<dbReference type="EMBL" id="CP064812">
    <property type="protein sequence ID" value="QPG73879.1"/>
    <property type="molecule type" value="Genomic_DNA"/>
</dbReference>
<evidence type="ECO:0000313" key="8">
    <source>
        <dbReference type="EMBL" id="QPG73879.1"/>
    </source>
</evidence>
<comment type="function">
    <text evidence="5">RNA helicase.</text>
</comment>
<comment type="domain">
    <text evidence="5">The Q motif is unique to and characteristic of the DEAD box family of RNA helicases and controls ATP binding and hydrolysis.</text>
</comment>